<reference evidence="2" key="1">
    <citation type="submission" date="2016-10" db="EMBL/GenBank/DDBJ databases">
        <authorList>
            <person name="Varghese N."/>
            <person name="Submissions S."/>
        </authorList>
    </citation>
    <scope>NUCLEOTIDE SEQUENCE [LARGE SCALE GENOMIC DNA]</scope>
    <source>
        <strain evidence="2">DSM 21424</strain>
    </source>
</reference>
<dbReference type="RefSeq" id="WP_090110858.1">
    <property type="nucleotide sequence ID" value="NZ_FNAT01000002.1"/>
</dbReference>
<keyword evidence="2" id="KW-1185">Reference proteome</keyword>
<organism evidence="1 2">
    <name type="scientific">Limimaricola pyoseonensis</name>
    <dbReference type="NCBI Taxonomy" id="521013"/>
    <lineage>
        <taxon>Bacteria</taxon>
        <taxon>Pseudomonadati</taxon>
        <taxon>Pseudomonadota</taxon>
        <taxon>Alphaproteobacteria</taxon>
        <taxon>Rhodobacterales</taxon>
        <taxon>Paracoccaceae</taxon>
        <taxon>Limimaricola</taxon>
    </lineage>
</organism>
<evidence type="ECO:0000313" key="1">
    <source>
        <dbReference type="EMBL" id="SDE41979.1"/>
    </source>
</evidence>
<protein>
    <submittedName>
        <fullName evidence="1">Uncharacterized protein</fullName>
    </submittedName>
</protein>
<accession>A0A1G7CRQ1</accession>
<sequence length="74" mass="8746">MDRKTTSLARQILALDAMEFRELWQSIGSEMMSGRKDLEMEWYRYGKDMQRWECSVISTLHSAVISGQRNSRRS</sequence>
<name>A0A1G7CRQ1_9RHOB</name>
<proteinExistence type="predicted"/>
<evidence type="ECO:0000313" key="2">
    <source>
        <dbReference type="Proteomes" id="UP000198922"/>
    </source>
</evidence>
<dbReference type="EMBL" id="FNAT01000002">
    <property type="protein sequence ID" value="SDE41979.1"/>
    <property type="molecule type" value="Genomic_DNA"/>
</dbReference>
<dbReference type="Proteomes" id="UP000198922">
    <property type="component" value="Unassembled WGS sequence"/>
</dbReference>
<gene>
    <name evidence="1" type="ORF">SAMN04488567_1615</name>
</gene>
<dbReference type="AlphaFoldDB" id="A0A1G7CRQ1"/>